<reference evidence="1 2" key="1">
    <citation type="submission" date="2024-01" db="EMBL/GenBank/DDBJ databases">
        <title>The genomes of 5 underutilized Papilionoideae crops provide insights into root nodulation and disease resistanc.</title>
        <authorList>
            <person name="Jiang F."/>
        </authorList>
    </citation>
    <scope>NUCLEOTIDE SEQUENCE [LARGE SCALE GENOMIC DNA]</scope>
    <source>
        <strain evidence="1">DUOXIRENSHENG_FW03</strain>
        <tissue evidence="1">Leaves</tissue>
    </source>
</reference>
<dbReference type="EMBL" id="JAYMYS010000009">
    <property type="protein sequence ID" value="KAK7380198.1"/>
    <property type="molecule type" value="Genomic_DNA"/>
</dbReference>
<name>A0AAN9P2X9_PSOTE</name>
<protein>
    <submittedName>
        <fullName evidence="1">Uncharacterized protein</fullName>
    </submittedName>
</protein>
<dbReference type="Proteomes" id="UP001386955">
    <property type="component" value="Unassembled WGS sequence"/>
</dbReference>
<proteinExistence type="predicted"/>
<comment type="caution">
    <text evidence="1">The sequence shown here is derived from an EMBL/GenBank/DDBJ whole genome shotgun (WGS) entry which is preliminary data.</text>
</comment>
<gene>
    <name evidence="1" type="ORF">VNO78_32690</name>
</gene>
<accession>A0AAN9P2X9</accession>
<evidence type="ECO:0000313" key="2">
    <source>
        <dbReference type="Proteomes" id="UP001386955"/>
    </source>
</evidence>
<organism evidence="1 2">
    <name type="scientific">Psophocarpus tetragonolobus</name>
    <name type="common">Winged bean</name>
    <name type="synonym">Dolichos tetragonolobus</name>
    <dbReference type="NCBI Taxonomy" id="3891"/>
    <lineage>
        <taxon>Eukaryota</taxon>
        <taxon>Viridiplantae</taxon>
        <taxon>Streptophyta</taxon>
        <taxon>Embryophyta</taxon>
        <taxon>Tracheophyta</taxon>
        <taxon>Spermatophyta</taxon>
        <taxon>Magnoliopsida</taxon>
        <taxon>eudicotyledons</taxon>
        <taxon>Gunneridae</taxon>
        <taxon>Pentapetalae</taxon>
        <taxon>rosids</taxon>
        <taxon>fabids</taxon>
        <taxon>Fabales</taxon>
        <taxon>Fabaceae</taxon>
        <taxon>Papilionoideae</taxon>
        <taxon>50 kb inversion clade</taxon>
        <taxon>NPAAA clade</taxon>
        <taxon>indigoferoid/millettioid clade</taxon>
        <taxon>Phaseoleae</taxon>
        <taxon>Psophocarpus</taxon>
    </lineage>
</organism>
<sequence length="84" mass="9416">MLQSEIVFLEILERNLYIPSFQLGLANSEVTRGSSYFELNKGIPPLAAVLEAAESAPSYTIGFNKILRWGDAMRQTWGLDLHLC</sequence>
<dbReference type="AlphaFoldDB" id="A0AAN9P2X9"/>
<evidence type="ECO:0000313" key="1">
    <source>
        <dbReference type="EMBL" id="KAK7380198.1"/>
    </source>
</evidence>
<keyword evidence="2" id="KW-1185">Reference proteome</keyword>